<keyword evidence="4" id="KW-0297">G-protein coupled receptor</keyword>
<evidence type="ECO:0000256" key="2">
    <source>
        <dbReference type="ARBA" id="ARBA00022692"/>
    </source>
</evidence>
<gene>
    <name evidence="12" type="ORF">BLA29_009766</name>
</gene>
<dbReference type="PANTHER" id="PTHR10519">
    <property type="entry name" value="GABA-B RECEPTOR"/>
    <property type="match status" value="1"/>
</dbReference>
<keyword evidence="3 10" id="KW-1133">Transmembrane helix</keyword>
<keyword evidence="7" id="KW-0325">Glycoprotein</keyword>
<evidence type="ECO:0000256" key="7">
    <source>
        <dbReference type="ARBA" id="ARBA00023180"/>
    </source>
</evidence>
<evidence type="ECO:0000256" key="8">
    <source>
        <dbReference type="ARBA" id="ARBA00023224"/>
    </source>
</evidence>
<dbReference type="EMBL" id="MUJZ01018323">
    <property type="protein sequence ID" value="OTF80410.1"/>
    <property type="molecule type" value="Genomic_DNA"/>
</dbReference>
<dbReference type="GO" id="GO:0004965">
    <property type="term" value="F:G protein-coupled GABA receptor activity"/>
    <property type="evidence" value="ECO:0007669"/>
    <property type="project" value="InterPro"/>
</dbReference>
<reference evidence="12 13" key="1">
    <citation type="submission" date="2017-03" db="EMBL/GenBank/DDBJ databases">
        <title>Genome Survey of Euroglyphus maynei.</title>
        <authorList>
            <person name="Arlian L.G."/>
            <person name="Morgan M.S."/>
            <person name="Rider S.D."/>
        </authorList>
    </citation>
    <scope>NUCLEOTIDE SEQUENCE [LARGE SCALE GENOMIC DNA]</scope>
    <source>
        <strain evidence="12">Arlian Lab</strain>
        <tissue evidence="12">Whole body</tissue>
    </source>
</reference>
<evidence type="ECO:0000256" key="1">
    <source>
        <dbReference type="ARBA" id="ARBA00004141"/>
    </source>
</evidence>
<feature type="compositionally biased region" description="Low complexity" evidence="9">
    <location>
        <begin position="163"/>
        <end position="176"/>
    </location>
</feature>
<comment type="caution">
    <text evidence="12">The sequence shown here is derived from an EMBL/GenBank/DDBJ whole genome shotgun (WGS) entry which is preliminary data.</text>
</comment>
<feature type="non-terminal residue" evidence="12">
    <location>
        <position position="1"/>
    </location>
</feature>
<keyword evidence="13" id="KW-1185">Reference proteome</keyword>
<feature type="domain" description="G-protein coupled receptors family 3 profile" evidence="11">
    <location>
        <begin position="1"/>
        <end position="94"/>
    </location>
</feature>
<evidence type="ECO:0000259" key="11">
    <source>
        <dbReference type="PROSITE" id="PS50259"/>
    </source>
</evidence>
<dbReference type="Proteomes" id="UP000194236">
    <property type="component" value="Unassembled WGS sequence"/>
</dbReference>
<dbReference type="InterPro" id="IPR017978">
    <property type="entry name" value="GPCR_3_C"/>
</dbReference>
<dbReference type="GO" id="GO:0007214">
    <property type="term" value="P:gamma-aminobutyric acid signaling pathway"/>
    <property type="evidence" value="ECO:0007669"/>
    <property type="project" value="TreeGrafter"/>
</dbReference>
<feature type="transmembrane region" description="Helical" evidence="10">
    <location>
        <begin position="33"/>
        <end position="55"/>
    </location>
</feature>
<name>A0A1Y3BHK1_EURMA</name>
<evidence type="ECO:0000256" key="9">
    <source>
        <dbReference type="SAM" id="MobiDB-lite"/>
    </source>
</evidence>
<accession>A0A1Y3BHK1</accession>
<evidence type="ECO:0000313" key="12">
    <source>
        <dbReference type="EMBL" id="OTF80410.1"/>
    </source>
</evidence>
<keyword evidence="8" id="KW-0807">Transducer</keyword>
<protein>
    <recommendedName>
        <fullName evidence="11">G-protein coupled receptors family 3 profile domain-containing protein</fullName>
    </recommendedName>
</protein>
<evidence type="ECO:0000256" key="10">
    <source>
        <dbReference type="SAM" id="Phobius"/>
    </source>
</evidence>
<proteinExistence type="predicted"/>
<dbReference type="PRINTS" id="PR01176">
    <property type="entry name" value="GABABRECEPTR"/>
</dbReference>
<organism evidence="12 13">
    <name type="scientific">Euroglyphus maynei</name>
    <name type="common">Mayne's house dust mite</name>
    <dbReference type="NCBI Taxonomy" id="6958"/>
    <lineage>
        <taxon>Eukaryota</taxon>
        <taxon>Metazoa</taxon>
        <taxon>Ecdysozoa</taxon>
        <taxon>Arthropoda</taxon>
        <taxon>Chelicerata</taxon>
        <taxon>Arachnida</taxon>
        <taxon>Acari</taxon>
        <taxon>Acariformes</taxon>
        <taxon>Sarcoptiformes</taxon>
        <taxon>Astigmata</taxon>
        <taxon>Psoroptidia</taxon>
        <taxon>Analgoidea</taxon>
        <taxon>Pyroglyphidae</taxon>
        <taxon>Pyroglyphinae</taxon>
        <taxon>Euroglyphus</taxon>
    </lineage>
</organism>
<dbReference type="InterPro" id="IPR002455">
    <property type="entry name" value="GPCR3_GABA-B"/>
</dbReference>
<dbReference type="GO" id="GO:0038039">
    <property type="term" value="C:G protein-coupled receptor heterodimeric complex"/>
    <property type="evidence" value="ECO:0007669"/>
    <property type="project" value="TreeGrafter"/>
</dbReference>
<feature type="region of interest" description="Disordered" evidence="9">
    <location>
        <begin position="151"/>
        <end position="232"/>
    </location>
</feature>
<dbReference type="PROSITE" id="PS50259">
    <property type="entry name" value="G_PROTEIN_RECEP_F3_4"/>
    <property type="match status" value="1"/>
</dbReference>
<feature type="transmembrane region" description="Helical" evidence="10">
    <location>
        <begin position="61"/>
        <end position="83"/>
    </location>
</feature>
<dbReference type="AlphaFoldDB" id="A0A1Y3BHK1"/>
<evidence type="ECO:0000256" key="3">
    <source>
        <dbReference type="ARBA" id="ARBA00022989"/>
    </source>
</evidence>
<dbReference type="PANTHER" id="PTHR10519:SF77">
    <property type="entry name" value="GAMMA-AMINOBUTYRIC ACID TYPE B RECEPTOR SUBUNIT 1"/>
    <property type="match status" value="1"/>
</dbReference>
<keyword evidence="2 10" id="KW-0812">Transmembrane</keyword>
<evidence type="ECO:0000313" key="13">
    <source>
        <dbReference type="Proteomes" id="UP000194236"/>
    </source>
</evidence>
<keyword evidence="5 10" id="KW-0472">Membrane</keyword>
<evidence type="ECO:0000256" key="6">
    <source>
        <dbReference type="ARBA" id="ARBA00023170"/>
    </source>
</evidence>
<dbReference type="OrthoDB" id="2150267at2759"/>
<keyword evidence="6" id="KW-0675">Receptor</keyword>
<evidence type="ECO:0000256" key="4">
    <source>
        <dbReference type="ARBA" id="ARBA00023040"/>
    </source>
</evidence>
<sequence length="232" mass="26457">ILCGYKGLVLFFGLFLSYETRSAKLKQINDSRLVAMSIYNVVILCLITGPVSLVIDNQVNSHFAFIGLTIIFCCILSMALIFLPKIIAIVQHQQNLGQGLNNTFNETMTTKEEEERFVRLNSENDELKSKISEKERQIDEVKRKIEQLSREQMERKRMEEKNNSNNKSQIKSSILKKAVRIQEPDDMIMDDHQIATTTTTNDIDMTSDSGIQTSTAKTTSKLSENDFSESYL</sequence>
<comment type="subcellular location">
    <subcellularLocation>
        <location evidence="1">Membrane</location>
        <topology evidence="1">Multi-pass membrane protein</topology>
    </subcellularLocation>
</comment>
<dbReference type="PRINTS" id="PR01177">
    <property type="entry name" value="GABAB1RECPTR"/>
</dbReference>
<feature type="compositionally biased region" description="Basic and acidic residues" evidence="9">
    <location>
        <begin position="151"/>
        <end position="162"/>
    </location>
</feature>
<evidence type="ECO:0000256" key="5">
    <source>
        <dbReference type="ARBA" id="ARBA00023136"/>
    </source>
</evidence>
<dbReference type="Pfam" id="PF00003">
    <property type="entry name" value="7tm_3"/>
    <property type="match status" value="1"/>
</dbReference>
<feature type="compositionally biased region" description="Polar residues" evidence="9">
    <location>
        <begin position="201"/>
        <end position="222"/>
    </location>
</feature>